<comment type="similarity">
    <text evidence="1 4">Belongs to the D-isomer specific 2-hydroxyacid dehydrogenase family.</text>
</comment>
<dbReference type="Pfam" id="PF02826">
    <property type="entry name" value="2-Hacid_dh_C"/>
    <property type="match status" value="1"/>
</dbReference>
<organism evidence="7">
    <name type="scientific">uncultured Anaerotruncus sp</name>
    <dbReference type="NCBI Taxonomy" id="905011"/>
    <lineage>
        <taxon>Bacteria</taxon>
        <taxon>Bacillati</taxon>
        <taxon>Bacillota</taxon>
        <taxon>Clostridia</taxon>
        <taxon>Eubacteriales</taxon>
        <taxon>Oscillospiraceae</taxon>
        <taxon>Anaerotruncus</taxon>
        <taxon>environmental samples</taxon>
    </lineage>
</organism>
<keyword evidence="3" id="KW-0520">NAD</keyword>
<evidence type="ECO:0000256" key="1">
    <source>
        <dbReference type="ARBA" id="ARBA00005854"/>
    </source>
</evidence>
<dbReference type="SUPFAM" id="SSF51735">
    <property type="entry name" value="NAD(P)-binding Rossmann-fold domains"/>
    <property type="match status" value="1"/>
</dbReference>
<feature type="domain" description="D-isomer specific 2-hydroxyacid dehydrogenase NAD-binding" evidence="6">
    <location>
        <begin position="109"/>
        <end position="285"/>
    </location>
</feature>
<dbReference type="PROSITE" id="PS00671">
    <property type="entry name" value="D_2_HYDROXYACID_DH_3"/>
    <property type="match status" value="1"/>
</dbReference>
<reference evidence="7" key="1">
    <citation type="submission" date="2019-11" db="EMBL/GenBank/DDBJ databases">
        <authorList>
            <person name="Feng L."/>
        </authorList>
    </citation>
    <scope>NUCLEOTIDE SEQUENCE</scope>
    <source>
        <strain evidence="7">AundefinedLFYP135</strain>
    </source>
</reference>
<dbReference type="SUPFAM" id="SSF52283">
    <property type="entry name" value="Formate/glycerate dehydrogenase catalytic domain-like"/>
    <property type="match status" value="1"/>
</dbReference>
<dbReference type="Gene3D" id="3.40.50.720">
    <property type="entry name" value="NAD(P)-binding Rossmann-like Domain"/>
    <property type="match status" value="2"/>
</dbReference>
<sequence length="316" mass="34361">MNDKVVVLNAEKTNFDGNVDFSSLTPHTTVYDDTQPEEFLQRIQGYDIVVTKEIPVGAELIAQFPDSVKLLCEAGTGYNNIDLAAAKKKGITVCNIPAYSTQRVAHTAIALLLNLSSSLQIQQAMLTRGNHDNFTKCLQVSHTEVNGKTLGVIGAGNIGKEVIKIAQALGMEVISYTVPAQEDADGVHFVSLEELLRRSDYVTLHCPLLPSTHHIINKEALALMKPSAYLINTSRGPLVDEAALIEALQNKVIAGAALDVQETEPPAEDNPLYTMENVILTPHMGWKGLETRQRLLSLLKKNIDAYLAGNPINVVG</sequence>
<name>A0A6N2R5Z2_9FIRM</name>
<proteinExistence type="inferred from homology"/>
<dbReference type="Pfam" id="PF00389">
    <property type="entry name" value="2-Hacid_dh"/>
    <property type="match status" value="1"/>
</dbReference>
<dbReference type="PANTHER" id="PTHR43761:SF1">
    <property type="entry name" value="D-ISOMER SPECIFIC 2-HYDROXYACID DEHYDROGENASE CATALYTIC DOMAIN-CONTAINING PROTEIN-RELATED"/>
    <property type="match status" value="1"/>
</dbReference>
<accession>A0A6N2R5Z2</accession>
<dbReference type="PANTHER" id="PTHR43761">
    <property type="entry name" value="D-ISOMER SPECIFIC 2-HYDROXYACID DEHYDROGENASE FAMILY PROTEIN (AFU_ORTHOLOGUE AFUA_1G13630)"/>
    <property type="match status" value="1"/>
</dbReference>
<dbReference type="InterPro" id="IPR036291">
    <property type="entry name" value="NAD(P)-bd_dom_sf"/>
</dbReference>
<evidence type="ECO:0000256" key="3">
    <source>
        <dbReference type="ARBA" id="ARBA00023027"/>
    </source>
</evidence>
<evidence type="ECO:0000313" key="7">
    <source>
        <dbReference type="EMBL" id="VYS75380.1"/>
    </source>
</evidence>
<evidence type="ECO:0000256" key="2">
    <source>
        <dbReference type="ARBA" id="ARBA00023002"/>
    </source>
</evidence>
<feature type="domain" description="D-isomer specific 2-hydroxyacid dehydrogenase catalytic" evidence="5">
    <location>
        <begin position="28"/>
        <end position="315"/>
    </location>
</feature>
<dbReference type="InterPro" id="IPR029752">
    <property type="entry name" value="D-isomer_DH_CS1"/>
</dbReference>
<dbReference type="InterPro" id="IPR029753">
    <property type="entry name" value="D-isomer_DH_CS"/>
</dbReference>
<dbReference type="GO" id="GO:0008465">
    <property type="term" value="F:hydroxypyruvate reductase (NADH) activity"/>
    <property type="evidence" value="ECO:0007669"/>
    <property type="project" value="UniProtKB-EC"/>
</dbReference>
<dbReference type="InterPro" id="IPR006139">
    <property type="entry name" value="D-isomer_2_OHA_DH_cat_dom"/>
</dbReference>
<gene>
    <name evidence="7" type="primary">hprA_2</name>
    <name evidence="7" type="ORF">AULFYP135_00198</name>
</gene>
<dbReference type="GO" id="GO:0051287">
    <property type="term" value="F:NAD binding"/>
    <property type="evidence" value="ECO:0007669"/>
    <property type="project" value="InterPro"/>
</dbReference>
<dbReference type="PROSITE" id="PS00065">
    <property type="entry name" value="D_2_HYDROXYACID_DH_1"/>
    <property type="match status" value="1"/>
</dbReference>
<protein>
    <submittedName>
        <fullName evidence="7">Glycerate dehydrogenase</fullName>
        <ecNumber evidence="7">1.1.1.29</ecNumber>
    </submittedName>
</protein>
<evidence type="ECO:0000259" key="5">
    <source>
        <dbReference type="Pfam" id="PF00389"/>
    </source>
</evidence>
<dbReference type="InterPro" id="IPR006140">
    <property type="entry name" value="D-isomer_DH_NAD-bd"/>
</dbReference>
<keyword evidence="2 4" id="KW-0560">Oxidoreductase</keyword>
<dbReference type="FunFam" id="3.40.50.720:FF:000203">
    <property type="entry name" value="D-3-phosphoglycerate dehydrogenase (SerA)"/>
    <property type="match status" value="1"/>
</dbReference>
<evidence type="ECO:0000256" key="4">
    <source>
        <dbReference type="RuleBase" id="RU003719"/>
    </source>
</evidence>
<evidence type="ECO:0000259" key="6">
    <source>
        <dbReference type="Pfam" id="PF02826"/>
    </source>
</evidence>
<dbReference type="AlphaFoldDB" id="A0A6N2R5Z2"/>
<dbReference type="EMBL" id="CACRSL010000003">
    <property type="protein sequence ID" value="VYS75380.1"/>
    <property type="molecule type" value="Genomic_DNA"/>
</dbReference>
<dbReference type="InterPro" id="IPR050418">
    <property type="entry name" value="D-iso_2-hydroxyacid_DH_PdxB"/>
</dbReference>
<dbReference type="EC" id="1.1.1.29" evidence="7"/>